<proteinExistence type="predicted"/>
<dbReference type="EMBL" id="CP104562">
    <property type="protein sequence ID" value="UXH76086.1"/>
    <property type="molecule type" value="Genomic_DNA"/>
</dbReference>
<feature type="domain" description="Transglutaminase-like" evidence="1">
    <location>
        <begin position="60"/>
        <end position="120"/>
    </location>
</feature>
<dbReference type="InterPro" id="IPR038765">
    <property type="entry name" value="Papain-like_cys_pep_sf"/>
</dbReference>
<sequence>MTVPAGAEADAVDGAPFILRRRVDVFDRRADGVLRTLLERFRNFRFFMLPEVCRWNLDFIQRHRMCECGGAARLLVHEAGAAGLQARLCFGLLMAEPYSTGHYWAELRLDDDWVPFDPLLLGLLHRVTRLSAQQWPIHRANRPMLHRLGVVERFESHGAPVVDGVIDPAFPVSLRIMSGQTFVATLPTTFSRAEDEAAEVAGYR</sequence>
<dbReference type="RefSeq" id="WP_261755818.1">
    <property type="nucleotide sequence ID" value="NZ_CP104562.2"/>
</dbReference>
<dbReference type="SMART" id="SM00460">
    <property type="entry name" value="TGc"/>
    <property type="match status" value="1"/>
</dbReference>
<name>A0ABY6AWA6_9BURK</name>
<dbReference type="Pfam" id="PF01841">
    <property type="entry name" value="Transglut_core"/>
    <property type="match status" value="1"/>
</dbReference>
<dbReference type="InterPro" id="IPR002931">
    <property type="entry name" value="Transglutaminase-like"/>
</dbReference>
<reference evidence="2" key="1">
    <citation type="submission" date="2022-10" db="EMBL/GenBank/DDBJ databases">
        <title>Characterization and whole genome sequencing of a new Roseateles species, isolated from fresh water.</title>
        <authorList>
            <person name="Guliayeva D.Y."/>
            <person name="Akhremchuk A.E."/>
            <person name="Sikolenko M.A."/>
            <person name="Valentovich L.N."/>
            <person name="Sidarenka A.V."/>
        </authorList>
    </citation>
    <scope>NUCLEOTIDE SEQUENCE</scope>
    <source>
        <strain evidence="2">BIM B-1768</strain>
    </source>
</reference>
<gene>
    <name evidence="2" type="ORF">N4261_13480</name>
</gene>
<evidence type="ECO:0000259" key="1">
    <source>
        <dbReference type="SMART" id="SM00460"/>
    </source>
</evidence>
<dbReference type="Proteomes" id="UP001064933">
    <property type="component" value="Chromosome"/>
</dbReference>
<keyword evidence="3" id="KW-1185">Reference proteome</keyword>
<organism evidence="2 3">
    <name type="scientific">Roseateles amylovorans</name>
    <dbReference type="NCBI Taxonomy" id="2978473"/>
    <lineage>
        <taxon>Bacteria</taxon>
        <taxon>Pseudomonadati</taxon>
        <taxon>Pseudomonadota</taxon>
        <taxon>Betaproteobacteria</taxon>
        <taxon>Burkholderiales</taxon>
        <taxon>Sphaerotilaceae</taxon>
        <taxon>Roseateles</taxon>
    </lineage>
</organism>
<dbReference type="Gene3D" id="3.10.620.30">
    <property type="match status" value="1"/>
</dbReference>
<evidence type="ECO:0000313" key="2">
    <source>
        <dbReference type="EMBL" id="UXH76086.1"/>
    </source>
</evidence>
<evidence type="ECO:0000313" key="3">
    <source>
        <dbReference type="Proteomes" id="UP001064933"/>
    </source>
</evidence>
<accession>A0ABY6AWA6</accession>
<dbReference type="SUPFAM" id="SSF54001">
    <property type="entry name" value="Cysteine proteinases"/>
    <property type="match status" value="1"/>
</dbReference>
<protein>
    <submittedName>
        <fullName evidence="2">Transglutaminase domain-containing protein</fullName>
    </submittedName>
</protein>